<evidence type="ECO:0008006" key="3">
    <source>
        <dbReference type="Google" id="ProtNLM"/>
    </source>
</evidence>
<gene>
    <name evidence="1" type="ORF">EYC80_007443</name>
</gene>
<evidence type="ECO:0000313" key="1">
    <source>
        <dbReference type="EMBL" id="KAB8293084.1"/>
    </source>
</evidence>
<dbReference type="Proteomes" id="UP000326757">
    <property type="component" value="Unassembled WGS sequence"/>
</dbReference>
<accession>A0A5N6JV54</accession>
<dbReference type="SUPFAM" id="SSF50494">
    <property type="entry name" value="Trypsin-like serine proteases"/>
    <property type="match status" value="1"/>
</dbReference>
<dbReference type="AlphaFoldDB" id="A0A5N6JV54"/>
<organism evidence="1 2">
    <name type="scientific">Monilinia laxa</name>
    <name type="common">Brown rot fungus</name>
    <name type="synonym">Sclerotinia laxa</name>
    <dbReference type="NCBI Taxonomy" id="61186"/>
    <lineage>
        <taxon>Eukaryota</taxon>
        <taxon>Fungi</taxon>
        <taxon>Dikarya</taxon>
        <taxon>Ascomycota</taxon>
        <taxon>Pezizomycotina</taxon>
        <taxon>Leotiomycetes</taxon>
        <taxon>Helotiales</taxon>
        <taxon>Sclerotiniaceae</taxon>
        <taxon>Monilinia</taxon>
    </lineage>
</organism>
<evidence type="ECO:0000313" key="2">
    <source>
        <dbReference type="Proteomes" id="UP000326757"/>
    </source>
</evidence>
<dbReference type="InterPro" id="IPR009003">
    <property type="entry name" value="Peptidase_S1_PA"/>
</dbReference>
<dbReference type="OrthoDB" id="3562584at2759"/>
<keyword evidence="2" id="KW-1185">Reference proteome</keyword>
<reference evidence="1 2" key="1">
    <citation type="submission" date="2019-06" db="EMBL/GenBank/DDBJ databases">
        <title>Genome Sequence of the Brown Rot Fungal Pathogen Monilinia laxa.</title>
        <authorList>
            <person name="De Miccolis Angelini R.M."/>
            <person name="Landi L."/>
            <person name="Abate D."/>
            <person name="Pollastro S."/>
            <person name="Romanazzi G."/>
            <person name="Faretra F."/>
        </authorList>
    </citation>
    <scope>NUCLEOTIDE SEQUENCE [LARGE SCALE GENOMIC DNA]</scope>
    <source>
        <strain evidence="1 2">Mlax316</strain>
    </source>
</reference>
<sequence>MLEFLWSEESPVKVWIDQLCIDHDDAAEVQTRLDILPVIQDNATTVLWPWEIQCVHRENIPVYRQANNTSKNIFACRFSQDCFTLWRATAGDIFCSTDKTYATTISHGFPNISDAVQDNSSELSYLGTVLGGQQDNESFEFEYDIQEESDTDYDDEQLTELTSAASLSPEIMLSNSDEEQLMESTSIRSLNLEHAPLVHPNDLTIYNKSLSNKSEASSLTEGLSNGSGTIPVLLDGETSSDQRDGITNENHLANPLFDHEKTREVAVKSPEAEFYPHVTPDDEFHARRYARRQEVETMKLQGIDTFKHRNEDVQDIRDGCRTDLNPVGKVVNLGISDHNLDYTLVELNNSISRPPKKMIFQNDGFKAIIPYPQRVPRVPIDTGTYAITGSVGFIIGRLSGTPAFMQTPQIRASQELWKVQLDGGLQPGDSGSIVMNAENGDIFGHIVYGSLKIGFELSAAYILPMYKILDDIRDRLNIDLTSPLAIEDRRLFEYRIELYLTDPDPPLLYMASTHYDSSDHSYSEYMTDIELDGANTSLYADLYEEDFHGQGGI</sequence>
<dbReference type="EMBL" id="VIGI01000012">
    <property type="protein sequence ID" value="KAB8293084.1"/>
    <property type="molecule type" value="Genomic_DNA"/>
</dbReference>
<comment type="caution">
    <text evidence="1">The sequence shown here is derived from an EMBL/GenBank/DDBJ whole genome shotgun (WGS) entry which is preliminary data.</text>
</comment>
<name>A0A5N6JV54_MONLA</name>
<proteinExistence type="predicted"/>
<protein>
    <recommendedName>
        <fullName evidence="3">Heterokaryon incompatibility domain-containing protein</fullName>
    </recommendedName>
</protein>